<dbReference type="EMBL" id="LT607409">
    <property type="protein sequence ID" value="SCF06165.1"/>
    <property type="molecule type" value="Genomic_DNA"/>
</dbReference>
<dbReference type="AlphaFoldDB" id="A0A1C4XCK9"/>
<proteinExistence type="predicted"/>
<name>A0A1C4XCK9_9ACTN</name>
<keyword evidence="2" id="KW-1185">Reference proteome</keyword>
<protein>
    <submittedName>
        <fullName evidence="1">Uncharacterized protein</fullName>
    </submittedName>
</protein>
<evidence type="ECO:0000313" key="2">
    <source>
        <dbReference type="Proteomes" id="UP000198224"/>
    </source>
</evidence>
<sequence>MMASVTEDGGGCAEQRLYDVVALWDAETGCGSEVLIQAACQALVDGLDSPTLRELAGASANDSSWDIRELVTTSLQELEIPFPGTVPPGFALASGGGVARRPGVDSLRLEVSPTPRARGDFHVQVYVNGTEMTAAGAGLGMDPYQILVPTNRLVAVSQPRTVPIARCECGVYGCGSTDVTITRDGDRVHWDWSLEVPMMRGVSFAAAEYDAEVARVAADHSWETPERSVGRRVLTDVDRELLLTYNLRPSWVANDYRDKELFRVALEFNGDYQVFVDTPWRGRSPEELAGEVCATLARPPSTWHAIWHAMVPSLTAPPEIAGPSWRPARF</sequence>
<dbReference type="Proteomes" id="UP000198224">
    <property type="component" value="Chromosome I"/>
</dbReference>
<accession>A0A1C4XCK9</accession>
<reference evidence="2" key="1">
    <citation type="submission" date="2016-06" db="EMBL/GenBank/DDBJ databases">
        <authorList>
            <person name="Varghese N."/>
            <person name="Submissions Spin"/>
        </authorList>
    </citation>
    <scope>NUCLEOTIDE SEQUENCE [LARGE SCALE GENOMIC DNA]</scope>
    <source>
        <strain evidence="2">DSM 45160</strain>
    </source>
</reference>
<gene>
    <name evidence="1" type="ORF">GA0070612_3449</name>
</gene>
<organism evidence="1 2">
    <name type="scientific">Micromonospora chokoriensis</name>
    <dbReference type="NCBI Taxonomy" id="356851"/>
    <lineage>
        <taxon>Bacteria</taxon>
        <taxon>Bacillati</taxon>
        <taxon>Actinomycetota</taxon>
        <taxon>Actinomycetes</taxon>
        <taxon>Micromonosporales</taxon>
        <taxon>Micromonosporaceae</taxon>
        <taxon>Micromonospora</taxon>
    </lineage>
</organism>
<evidence type="ECO:0000313" key="1">
    <source>
        <dbReference type="EMBL" id="SCF06165.1"/>
    </source>
</evidence>